<dbReference type="EMBL" id="LAZR01000858">
    <property type="protein sequence ID" value="KKN56095.1"/>
    <property type="molecule type" value="Genomic_DNA"/>
</dbReference>
<evidence type="ECO:0000313" key="1">
    <source>
        <dbReference type="EMBL" id="KKN56095.1"/>
    </source>
</evidence>
<gene>
    <name evidence="1" type="ORF">LCGC14_0575730</name>
</gene>
<protein>
    <submittedName>
        <fullName evidence="1">Uncharacterized protein</fullName>
    </submittedName>
</protein>
<accession>A0A0F9RHV5</accession>
<name>A0A0F9RHV5_9ZZZZ</name>
<proteinExistence type="predicted"/>
<sequence>MGRKRRVRNEDDPIEVKPQRFTWKTVASFDNHGSALAEVARRDQGDRPVKIKRRGDRFEVRVGTPIRKTAAVEAAPAAEDASVTE</sequence>
<dbReference type="AlphaFoldDB" id="A0A0F9RHV5"/>
<comment type="caution">
    <text evidence="1">The sequence shown here is derived from an EMBL/GenBank/DDBJ whole genome shotgun (WGS) entry which is preliminary data.</text>
</comment>
<reference evidence="1" key="1">
    <citation type="journal article" date="2015" name="Nature">
        <title>Complex archaea that bridge the gap between prokaryotes and eukaryotes.</title>
        <authorList>
            <person name="Spang A."/>
            <person name="Saw J.H."/>
            <person name="Jorgensen S.L."/>
            <person name="Zaremba-Niedzwiedzka K."/>
            <person name="Martijn J."/>
            <person name="Lind A.E."/>
            <person name="van Eijk R."/>
            <person name="Schleper C."/>
            <person name="Guy L."/>
            <person name="Ettema T.J."/>
        </authorList>
    </citation>
    <scope>NUCLEOTIDE SEQUENCE</scope>
</reference>
<organism evidence="1">
    <name type="scientific">marine sediment metagenome</name>
    <dbReference type="NCBI Taxonomy" id="412755"/>
    <lineage>
        <taxon>unclassified sequences</taxon>
        <taxon>metagenomes</taxon>
        <taxon>ecological metagenomes</taxon>
    </lineage>
</organism>